<gene>
    <name evidence="1" type="ORF">S06H3_37781</name>
</gene>
<protein>
    <submittedName>
        <fullName evidence="1">Uncharacterized protein</fullName>
    </submittedName>
</protein>
<dbReference type="AlphaFoldDB" id="X1M3M5"/>
<sequence>PCPTHTGKPFEKQQPVRLPPIIAPVIYDLRHSPAGQATFFAASLADFRRQALMTQALMTNLRDIITGRLTARDHQAMLRVRWSISSGNNGIRPPSIEKLQQNVDLSL</sequence>
<accession>X1M3M5</accession>
<evidence type="ECO:0000313" key="1">
    <source>
        <dbReference type="EMBL" id="GAI26207.1"/>
    </source>
</evidence>
<proteinExistence type="predicted"/>
<dbReference type="EMBL" id="BARV01022981">
    <property type="protein sequence ID" value="GAI26207.1"/>
    <property type="molecule type" value="Genomic_DNA"/>
</dbReference>
<name>X1M3M5_9ZZZZ</name>
<comment type="caution">
    <text evidence="1">The sequence shown here is derived from an EMBL/GenBank/DDBJ whole genome shotgun (WGS) entry which is preliminary data.</text>
</comment>
<feature type="non-terminal residue" evidence="1">
    <location>
        <position position="1"/>
    </location>
</feature>
<reference evidence="1" key="1">
    <citation type="journal article" date="2014" name="Front. Microbiol.">
        <title>High frequency of phylogenetically diverse reductive dehalogenase-homologous genes in deep subseafloor sedimentary metagenomes.</title>
        <authorList>
            <person name="Kawai M."/>
            <person name="Futagami T."/>
            <person name="Toyoda A."/>
            <person name="Takaki Y."/>
            <person name="Nishi S."/>
            <person name="Hori S."/>
            <person name="Arai W."/>
            <person name="Tsubouchi T."/>
            <person name="Morono Y."/>
            <person name="Uchiyama I."/>
            <person name="Ito T."/>
            <person name="Fujiyama A."/>
            <person name="Inagaki F."/>
            <person name="Takami H."/>
        </authorList>
    </citation>
    <scope>NUCLEOTIDE SEQUENCE</scope>
    <source>
        <strain evidence="1">Expedition CK06-06</strain>
    </source>
</reference>
<organism evidence="1">
    <name type="scientific">marine sediment metagenome</name>
    <dbReference type="NCBI Taxonomy" id="412755"/>
    <lineage>
        <taxon>unclassified sequences</taxon>
        <taxon>metagenomes</taxon>
        <taxon>ecological metagenomes</taxon>
    </lineage>
</organism>